<dbReference type="AlphaFoldDB" id="A0AAD9XFH9"/>
<dbReference type="PANTHER" id="PTHR33054:SF9">
    <property type="entry name" value="CCHC-TYPE DOMAIN-CONTAINING PROTEIN"/>
    <property type="match status" value="1"/>
</dbReference>
<dbReference type="Proteomes" id="UP001280121">
    <property type="component" value="Unassembled WGS sequence"/>
</dbReference>
<dbReference type="EMBL" id="JANJYI010000002">
    <property type="protein sequence ID" value="KAK2658560.1"/>
    <property type="molecule type" value="Genomic_DNA"/>
</dbReference>
<name>A0AAD9XFH9_9ROSI</name>
<evidence type="ECO:0000313" key="1">
    <source>
        <dbReference type="EMBL" id="KAK2658560.1"/>
    </source>
</evidence>
<dbReference type="PANTHER" id="PTHR33054">
    <property type="entry name" value="CCHC-TYPE DOMAIN-CONTAINING PROTEIN"/>
    <property type="match status" value="1"/>
</dbReference>
<sequence>MVQRITSNNKADSYNQTKYYQNTKPYYPKPTPPDLQYEEIVPYRAYTGNPNINQGKDFSKLQNLKCKKLSDFKWYKDIFLTRVQQRPDNANPYWKEKIIAGLPKLFSNKVRDKMVRQMGWSDWSQMDLNGWTYGEIIATINIVAMQLCNDLRLKRQLKH</sequence>
<gene>
    <name evidence="1" type="ORF">Ddye_005093</name>
</gene>
<reference evidence="1" key="1">
    <citation type="journal article" date="2023" name="Plant J.">
        <title>Genome sequences and population genomics provide insights into the demographic history, inbreeding, and mutation load of two 'living fossil' tree species of Dipteronia.</title>
        <authorList>
            <person name="Feng Y."/>
            <person name="Comes H.P."/>
            <person name="Chen J."/>
            <person name="Zhu S."/>
            <person name="Lu R."/>
            <person name="Zhang X."/>
            <person name="Li P."/>
            <person name="Qiu J."/>
            <person name="Olsen K.M."/>
            <person name="Qiu Y."/>
        </authorList>
    </citation>
    <scope>NUCLEOTIDE SEQUENCE</scope>
    <source>
        <strain evidence="1">KIB01</strain>
    </source>
</reference>
<protein>
    <submittedName>
        <fullName evidence="1">Uncharacterized protein</fullName>
    </submittedName>
</protein>
<comment type="caution">
    <text evidence="1">The sequence shown here is derived from an EMBL/GenBank/DDBJ whole genome shotgun (WGS) entry which is preliminary data.</text>
</comment>
<organism evidence="1 2">
    <name type="scientific">Dipteronia dyeriana</name>
    <dbReference type="NCBI Taxonomy" id="168575"/>
    <lineage>
        <taxon>Eukaryota</taxon>
        <taxon>Viridiplantae</taxon>
        <taxon>Streptophyta</taxon>
        <taxon>Embryophyta</taxon>
        <taxon>Tracheophyta</taxon>
        <taxon>Spermatophyta</taxon>
        <taxon>Magnoliopsida</taxon>
        <taxon>eudicotyledons</taxon>
        <taxon>Gunneridae</taxon>
        <taxon>Pentapetalae</taxon>
        <taxon>rosids</taxon>
        <taxon>malvids</taxon>
        <taxon>Sapindales</taxon>
        <taxon>Sapindaceae</taxon>
        <taxon>Hippocastanoideae</taxon>
        <taxon>Acereae</taxon>
        <taxon>Dipteronia</taxon>
    </lineage>
</organism>
<accession>A0AAD9XFH9</accession>
<dbReference type="Pfam" id="PF22909">
    <property type="entry name" value="Caulimovir_coat_dom"/>
    <property type="match status" value="1"/>
</dbReference>
<evidence type="ECO:0000313" key="2">
    <source>
        <dbReference type="Proteomes" id="UP001280121"/>
    </source>
</evidence>
<keyword evidence="2" id="KW-1185">Reference proteome</keyword>
<proteinExistence type="predicted"/>